<dbReference type="AlphaFoldDB" id="A0A0B7BSG6"/>
<reference evidence="1" key="1">
    <citation type="submission" date="2014-12" db="EMBL/GenBank/DDBJ databases">
        <title>Insight into the proteome of Arion vulgaris.</title>
        <authorList>
            <person name="Aradska J."/>
            <person name="Bulat T."/>
            <person name="Smidak R."/>
            <person name="Sarate P."/>
            <person name="Gangsoo J."/>
            <person name="Sialana F."/>
            <person name="Bilban M."/>
            <person name="Lubec G."/>
        </authorList>
    </citation>
    <scope>NUCLEOTIDE SEQUENCE</scope>
    <source>
        <tissue evidence="1">Skin</tissue>
    </source>
</reference>
<protein>
    <submittedName>
        <fullName evidence="1">Uncharacterized protein</fullName>
    </submittedName>
</protein>
<dbReference type="EMBL" id="HACG01049304">
    <property type="protein sequence ID" value="CEK96169.1"/>
    <property type="molecule type" value="Transcribed_RNA"/>
</dbReference>
<gene>
    <name evidence="1" type="primary">ORF210851</name>
</gene>
<proteinExistence type="predicted"/>
<name>A0A0B7BSG6_9EUPU</name>
<evidence type="ECO:0000313" key="1">
    <source>
        <dbReference type="EMBL" id="CEK96169.1"/>
    </source>
</evidence>
<feature type="non-terminal residue" evidence="1">
    <location>
        <position position="1"/>
    </location>
</feature>
<accession>A0A0B7BSG6</accession>
<organism evidence="1">
    <name type="scientific">Arion vulgaris</name>
    <dbReference type="NCBI Taxonomy" id="1028688"/>
    <lineage>
        <taxon>Eukaryota</taxon>
        <taxon>Metazoa</taxon>
        <taxon>Spiralia</taxon>
        <taxon>Lophotrochozoa</taxon>
        <taxon>Mollusca</taxon>
        <taxon>Gastropoda</taxon>
        <taxon>Heterobranchia</taxon>
        <taxon>Euthyneura</taxon>
        <taxon>Panpulmonata</taxon>
        <taxon>Eupulmonata</taxon>
        <taxon>Stylommatophora</taxon>
        <taxon>Helicina</taxon>
        <taxon>Arionoidea</taxon>
        <taxon>Arionidae</taxon>
        <taxon>Arion</taxon>
    </lineage>
</organism>
<sequence>ICVQSQSSISWGQGKCRVNTCQLSSADMCQKQLRILLLRNELTVDRKVKPIMQRLDPNID</sequence>